<evidence type="ECO:0000256" key="1">
    <source>
        <dbReference type="SAM" id="Phobius"/>
    </source>
</evidence>
<dbReference type="OrthoDB" id="1653762at2"/>
<gene>
    <name evidence="3" type="ordered locus">Sgly_2751</name>
</gene>
<evidence type="ECO:0000313" key="3">
    <source>
        <dbReference type="EMBL" id="ADY57023.1"/>
    </source>
</evidence>
<proteinExistence type="predicted"/>
<dbReference type="Proteomes" id="UP000007488">
    <property type="component" value="Chromosome"/>
</dbReference>
<organism evidence="3 4">
    <name type="scientific">Syntrophobotulus glycolicus (strain DSM 8271 / FlGlyR)</name>
    <dbReference type="NCBI Taxonomy" id="645991"/>
    <lineage>
        <taxon>Bacteria</taxon>
        <taxon>Bacillati</taxon>
        <taxon>Bacillota</taxon>
        <taxon>Clostridia</taxon>
        <taxon>Eubacteriales</taxon>
        <taxon>Desulfitobacteriaceae</taxon>
        <taxon>Syntrophobotulus</taxon>
    </lineage>
</organism>
<dbReference type="KEGG" id="sgy:Sgly_2751"/>
<dbReference type="RefSeq" id="WP_013625843.1">
    <property type="nucleotide sequence ID" value="NC_015172.1"/>
</dbReference>
<feature type="transmembrane region" description="Helical" evidence="1">
    <location>
        <begin position="12"/>
        <end position="32"/>
    </location>
</feature>
<dbReference type="AlphaFoldDB" id="F0SXW2"/>
<accession>F0SXW2</accession>
<evidence type="ECO:0000313" key="4">
    <source>
        <dbReference type="Proteomes" id="UP000007488"/>
    </source>
</evidence>
<reference evidence="4" key="2">
    <citation type="submission" date="2011-02" db="EMBL/GenBank/DDBJ databases">
        <title>The complete genome of Syntrophobotulus glycolicus DSM 8271.</title>
        <authorList>
            <person name="Lucas S."/>
            <person name="Copeland A."/>
            <person name="Lapidus A."/>
            <person name="Bruce D."/>
            <person name="Goodwin L."/>
            <person name="Pitluck S."/>
            <person name="Kyrpides N."/>
            <person name="Mavromatis K."/>
            <person name="Pagani I."/>
            <person name="Ivanova N."/>
            <person name="Mikhailova N."/>
            <person name="Chertkov O."/>
            <person name="Held B."/>
            <person name="Detter J.C."/>
            <person name="Tapia R."/>
            <person name="Han C."/>
            <person name="Land M."/>
            <person name="Hauser L."/>
            <person name="Markowitz V."/>
            <person name="Cheng J.-F."/>
            <person name="Hugenholtz P."/>
            <person name="Woyke T."/>
            <person name="Wu D."/>
            <person name="Spring S."/>
            <person name="Schroeder M."/>
            <person name="Brambilla E."/>
            <person name="Klenk H.-P."/>
            <person name="Eisen J.A."/>
        </authorList>
    </citation>
    <scope>NUCLEOTIDE SEQUENCE [LARGE SCALE GENOMIC DNA]</scope>
    <source>
        <strain evidence="4">DSM 8271 / FlGlyR</strain>
    </source>
</reference>
<protein>
    <recommendedName>
        <fullName evidence="2">Peptidase C39-like domain-containing protein</fullName>
    </recommendedName>
</protein>
<dbReference type="InterPro" id="IPR039564">
    <property type="entry name" value="Peptidase_C39-like"/>
</dbReference>
<keyword evidence="1" id="KW-1133">Transmembrane helix</keyword>
<dbReference type="HOGENOM" id="CLU_110736_0_0_9"/>
<keyword evidence="1" id="KW-0812">Transmembrane</keyword>
<dbReference type="EMBL" id="CP002547">
    <property type="protein sequence ID" value="ADY57023.1"/>
    <property type="molecule type" value="Genomic_DNA"/>
</dbReference>
<keyword evidence="1" id="KW-0472">Membrane</keyword>
<feature type="domain" description="Peptidase C39-like" evidence="2">
    <location>
        <begin position="79"/>
        <end position="179"/>
    </location>
</feature>
<dbReference type="Pfam" id="PF13529">
    <property type="entry name" value="Peptidase_C39_2"/>
    <property type="match status" value="1"/>
</dbReference>
<reference evidence="3 4" key="1">
    <citation type="journal article" date="2011" name="Stand. Genomic Sci.">
        <title>Complete genome sequence of Syntrophobotulus glycolicus type strain (FlGlyR).</title>
        <authorList>
            <person name="Han C."/>
            <person name="Mwirichia R."/>
            <person name="Chertkov O."/>
            <person name="Held B."/>
            <person name="Lapidus A."/>
            <person name="Nolan M."/>
            <person name="Lucas S."/>
            <person name="Hammon N."/>
            <person name="Deshpande S."/>
            <person name="Cheng J.F."/>
            <person name="Tapia R."/>
            <person name="Goodwin L."/>
            <person name="Pitluck S."/>
            <person name="Huntemann M."/>
            <person name="Liolios K."/>
            <person name="Ivanova N."/>
            <person name="Pagani I."/>
            <person name="Mavromatis K."/>
            <person name="Ovchinikova G."/>
            <person name="Pati A."/>
            <person name="Chen A."/>
            <person name="Palaniappan K."/>
            <person name="Land M."/>
            <person name="Hauser L."/>
            <person name="Brambilla E.M."/>
            <person name="Rohde M."/>
            <person name="Spring S."/>
            <person name="Sikorski J."/>
            <person name="Goker M."/>
            <person name="Woyke T."/>
            <person name="Bristow J."/>
            <person name="Eisen J.A."/>
            <person name="Markowitz V."/>
            <person name="Hugenholtz P."/>
            <person name="Kyrpides N.C."/>
            <person name="Klenk H.P."/>
            <person name="Detter J.C."/>
        </authorList>
    </citation>
    <scope>NUCLEOTIDE SEQUENCE [LARGE SCALE GENOMIC DNA]</scope>
    <source>
        <strain evidence="4">DSM 8271 / FlGlyR</strain>
    </source>
</reference>
<dbReference type="Gene3D" id="3.90.70.10">
    <property type="entry name" value="Cysteine proteinases"/>
    <property type="match status" value="1"/>
</dbReference>
<dbReference type="eggNOG" id="COG3271">
    <property type="taxonomic scope" value="Bacteria"/>
</dbReference>
<sequence>MNYPKKINVLTKIMLILFLLMIGFNTALQFFLTIKGTGISILDIYAQSLPQKDTKEIEYTDTYFVETKSYFEKQERGQCAGFSSAYVLRTFGEEISGRENYRQLNHKFSNGYVMPQALIEIFNQYGHHAEMLHGDLKHLKTRLNEGNPIIVLIGHFTSWQHYVTVVGYDEENIFLYDSNMDTDHTNGYNRTMTNTEFLSQWENEIPLFEQIYFVVSE</sequence>
<name>F0SXW2_SYNGF</name>
<evidence type="ECO:0000259" key="2">
    <source>
        <dbReference type="Pfam" id="PF13529"/>
    </source>
</evidence>
<keyword evidence="4" id="KW-1185">Reference proteome</keyword>